<dbReference type="InterPro" id="IPR051018">
    <property type="entry name" value="Bacteriophage_GH24"/>
</dbReference>
<evidence type="ECO:0000256" key="5">
    <source>
        <dbReference type="ARBA" id="ARBA00023200"/>
    </source>
</evidence>
<dbReference type="Pfam" id="PF00959">
    <property type="entry name" value="Phage_lysozyme"/>
    <property type="match status" value="1"/>
</dbReference>
<protein>
    <recommendedName>
        <fullName evidence="7">Lysozyme</fullName>
        <ecNumber evidence="7">3.2.1.17</ecNumber>
    </recommendedName>
</protein>
<evidence type="ECO:0000313" key="9">
    <source>
        <dbReference type="Proteomes" id="UP001409291"/>
    </source>
</evidence>
<keyword evidence="2 7" id="KW-0929">Antimicrobial</keyword>
<evidence type="ECO:0000256" key="4">
    <source>
        <dbReference type="ARBA" id="ARBA00022801"/>
    </source>
</evidence>
<keyword evidence="6 7" id="KW-0326">Glycosidase</keyword>
<dbReference type="SUPFAM" id="SSF53955">
    <property type="entry name" value="Lysozyme-like"/>
    <property type="match status" value="1"/>
</dbReference>
<dbReference type="InterPro" id="IPR023347">
    <property type="entry name" value="Lysozyme_dom_sf"/>
</dbReference>
<dbReference type="InterPro" id="IPR034690">
    <property type="entry name" value="Endolysin_T4_type"/>
</dbReference>
<dbReference type="PANTHER" id="PTHR38107">
    <property type="match status" value="1"/>
</dbReference>
<evidence type="ECO:0000256" key="6">
    <source>
        <dbReference type="ARBA" id="ARBA00023295"/>
    </source>
</evidence>
<organism evidence="8 9">
    <name type="scientific">Sphingobacterium kitahiroshimense</name>
    <dbReference type="NCBI Taxonomy" id="470446"/>
    <lineage>
        <taxon>Bacteria</taxon>
        <taxon>Pseudomonadati</taxon>
        <taxon>Bacteroidota</taxon>
        <taxon>Sphingobacteriia</taxon>
        <taxon>Sphingobacteriales</taxon>
        <taxon>Sphingobacteriaceae</taxon>
        <taxon>Sphingobacterium</taxon>
    </lineage>
</organism>
<sequence>MKIGQKGLQLIKDFEGWYSTPYRDPIGIATIGYGFTYYLPNRRKVKMDDPPLTRIEGEAMLLEILSNYENDVKRLLMKKLNQNQFDALVSFTYNLGATNLARSTLLKKINTNPEDTRIVEEFLKWNKAGGKILPGLIRRRQAESDLYFS</sequence>
<evidence type="ECO:0000313" key="8">
    <source>
        <dbReference type="EMBL" id="MEN5379768.1"/>
    </source>
</evidence>
<dbReference type="CDD" id="cd00737">
    <property type="entry name" value="lyz_endolysin_autolysin"/>
    <property type="match status" value="1"/>
</dbReference>
<proteinExistence type="inferred from homology"/>
<reference evidence="8 9" key="1">
    <citation type="submission" date="2024-04" db="EMBL/GenBank/DDBJ databases">
        <title>WGS of bacteria from Torrens River.</title>
        <authorList>
            <person name="Wyrsch E.R."/>
            <person name="Drigo B."/>
        </authorList>
    </citation>
    <scope>NUCLEOTIDE SEQUENCE [LARGE SCALE GENOMIC DNA]</scope>
    <source>
        <strain evidence="8 9">TWI391</strain>
    </source>
</reference>
<dbReference type="PANTHER" id="PTHR38107:SF3">
    <property type="entry name" value="LYSOZYME RRRD-RELATED"/>
    <property type="match status" value="1"/>
</dbReference>
<gene>
    <name evidence="8" type="ORF">ABE541_21055</name>
</gene>
<comment type="similarity">
    <text evidence="7">Belongs to the glycosyl hydrolase 24 family.</text>
</comment>
<dbReference type="Gene3D" id="1.10.530.40">
    <property type="match status" value="1"/>
</dbReference>
<keyword evidence="9" id="KW-1185">Reference proteome</keyword>
<keyword evidence="3 7" id="KW-0081">Bacteriolytic enzyme</keyword>
<name>A0ABV0BZQ1_9SPHI</name>
<dbReference type="RefSeq" id="WP_132771402.1">
    <property type="nucleotide sequence ID" value="NZ_JAOQNK010000001.1"/>
</dbReference>
<dbReference type="InterPro" id="IPR002196">
    <property type="entry name" value="Glyco_hydro_24"/>
</dbReference>
<dbReference type="InterPro" id="IPR033907">
    <property type="entry name" value="Endolysin_autolysin"/>
</dbReference>
<dbReference type="EC" id="3.2.1.17" evidence="7"/>
<evidence type="ECO:0000256" key="3">
    <source>
        <dbReference type="ARBA" id="ARBA00022638"/>
    </source>
</evidence>
<dbReference type="InterPro" id="IPR023346">
    <property type="entry name" value="Lysozyme-like_dom_sf"/>
</dbReference>
<evidence type="ECO:0000256" key="2">
    <source>
        <dbReference type="ARBA" id="ARBA00022529"/>
    </source>
</evidence>
<dbReference type="EMBL" id="JBDJNQ010000011">
    <property type="protein sequence ID" value="MEN5379768.1"/>
    <property type="molecule type" value="Genomic_DNA"/>
</dbReference>
<dbReference type="HAMAP" id="MF_04110">
    <property type="entry name" value="ENDOLYSIN_T4"/>
    <property type="match status" value="1"/>
</dbReference>
<evidence type="ECO:0000256" key="7">
    <source>
        <dbReference type="RuleBase" id="RU003788"/>
    </source>
</evidence>
<comment type="caution">
    <text evidence="8">The sequence shown here is derived from an EMBL/GenBank/DDBJ whole genome shotgun (WGS) entry which is preliminary data.</text>
</comment>
<accession>A0ABV0BZQ1</accession>
<evidence type="ECO:0000256" key="1">
    <source>
        <dbReference type="ARBA" id="ARBA00000632"/>
    </source>
</evidence>
<comment type="catalytic activity">
    <reaction evidence="1 7">
        <text>Hydrolysis of (1-&gt;4)-beta-linkages between N-acetylmuramic acid and N-acetyl-D-glucosamine residues in a peptidoglycan and between N-acetyl-D-glucosamine residues in chitodextrins.</text>
        <dbReference type="EC" id="3.2.1.17"/>
    </reaction>
</comment>
<keyword evidence="5" id="KW-1035">Host cytoplasm</keyword>
<keyword evidence="4 7" id="KW-0378">Hydrolase</keyword>
<dbReference type="Proteomes" id="UP001409291">
    <property type="component" value="Unassembled WGS sequence"/>
</dbReference>